<keyword evidence="6" id="KW-0408">Iron</keyword>
<evidence type="ECO:0000313" key="8">
    <source>
        <dbReference type="EMBL" id="CAD9440665.1"/>
    </source>
</evidence>
<evidence type="ECO:0000256" key="4">
    <source>
        <dbReference type="ARBA" id="ARBA00022723"/>
    </source>
</evidence>
<dbReference type="InterPro" id="IPR034804">
    <property type="entry name" value="SQR/QFR_C/D"/>
</dbReference>
<name>A0A7S2D072_9STRA</name>
<dbReference type="InterPro" id="IPR014314">
    <property type="entry name" value="Succ_DH_cytb556"/>
</dbReference>
<dbReference type="GO" id="GO:0016020">
    <property type="term" value="C:membrane"/>
    <property type="evidence" value="ECO:0007669"/>
    <property type="project" value="UniProtKB-SubCell"/>
</dbReference>
<organism evidence="8">
    <name type="scientific">Florenciella parvula</name>
    <dbReference type="NCBI Taxonomy" id="236787"/>
    <lineage>
        <taxon>Eukaryota</taxon>
        <taxon>Sar</taxon>
        <taxon>Stramenopiles</taxon>
        <taxon>Ochrophyta</taxon>
        <taxon>Dictyochophyceae</taxon>
        <taxon>Florenciellales</taxon>
        <taxon>Florenciella</taxon>
    </lineage>
</organism>
<dbReference type="NCBIfam" id="TIGR02970">
    <property type="entry name" value="succ_dehyd_cytB"/>
    <property type="match status" value="1"/>
</dbReference>
<gene>
    <name evidence="8" type="ORF">FPAR1323_LOCUS14686</name>
</gene>
<keyword evidence="5" id="KW-1133">Transmembrane helix</keyword>
<sequence length="175" mass="18145">MALSLRRTAAMAFRANSPMPAPSMAVRAMSAMPAQKQTYSERMAAKGLPVSPHVTIYAFPVVALSSITVRITGVLLSVGCTGIAGGALVGADVPAMMSTLGDMGALGYLAKFSVAFPVSYHFLGGCRHAVWDHMPEYVQNGAVEQASWALFGGSAVLTAAACAASLDPLPKVEKK</sequence>
<dbReference type="InterPro" id="IPR000701">
    <property type="entry name" value="SuccDH_FuR_B_TM-su"/>
</dbReference>
<comment type="subcellular location">
    <subcellularLocation>
        <location evidence="1">Membrane</location>
    </subcellularLocation>
</comment>
<dbReference type="GO" id="GO:0006121">
    <property type="term" value="P:mitochondrial electron transport, succinate to ubiquinone"/>
    <property type="evidence" value="ECO:0007669"/>
    <property type="project" value="TreeGrafter"/>
</dbReference>
<dbReference type="SUPFAM" id="SSF81343">
    <property type="entry name" value="Fumarate reductase respiratory complex transmembrane subunits"/>
    <property type="match status" value="1"/>
</dbReference>
<protein>
    <recommendedName>
        <fullName evidence="9">Succinate dehydrogenase cytochrome b560 subunit, mitochondrial</fullName>
    </recommendedName>
</protein>
<keyword evidence="2" id="KW-0349">Heme</keyword>
<evidence type="ECO:0000256" key="1">
    <source>
        <dbReference type="ARBA" id="ARBA00004370"/>
    </source>
</evidence>
<dbReference type="Pfam" id="PF01127">
    <property type="entry name" value="Sdh_cyt"/>
    <property type="match status" value="1"/>
</dbReference>
<evidence type="ECO:0008006" key="9">
    <source>
        <dbReference type="Google" id="ProtNLM"/>
    </source>
</evidence>
<dbReference type="GO" id="GO:0005739">
    <property type="term" value="C:mitochondrion"/>
    <property type="evidence" value="ECO:0007669"/>
    <property type="project" value="GOC"/>
</dbReference>
<evidence type="ECO:0000256" key="7">
    <source>
        <dbReference type="ARBA" id="ARBA00023136"/>
    </source>
</evidence>
<dbReference type="Gene3D" id="1.20.1300.10">
    <property type="entry name" value="Fumarate reductase/succinate dehydrogenase, transmembrane subunit"/>
    <property type="match status" value="1"/>
</dbReference>
<dbReference type="CDD" id="cd03499">
    <property type="entry name" value="SQR_TypeC_SdhC"/>
    <property type="match status" value="1"/>
</dbReference>
<dbReference type="GO" id="GO:0006099">
    <property type="term" value="P:tricarboxylic acid cycle"/>
    <property type="evidence" value="ECO:0007669"/>
    <property type="project" value="InterPro"/>
</dbReference>
<evidence type="ECO:0000256" key="2">
    <source>
        <dbReference type="ARBA" id="ARBA00022617"/>
    </source>
</evidence>
<evidence type="ECO:0000256" key="3">
    <source>
        <dbReference type="ARBA" id="ARBA00022692"/>
    </source>
</evidence>
<evidence type="ECO:0000256" key="6">
    <source>
        <dbReference type="ARBA" id="ARBA00023004"/>
    </source>
</evidence>
<keyword evidence="4" id="KW-0479">Metal-binding</keyword>
<dbReference type="GO" id="GO:0009055">
    <property type="term" value="F:electron transfer activity"/>
    <property type="evidence" value="ECO:0007669"/>
    <property type="project" value="InterPro"/>
</dbReference>
<keyword evidence="3" id="KW-0812">Transmembrane</keyword>
<dbReference type="PANTHER" id="PTHR10978:SF5">
    <property type="entry name" value="SUCCINATE DEHYDROGENASE CYTOCHROME B560 SUBUNIT, MITOCHONDRIAL"/>
    <property type="match status" value="1"/>
</dbReference>
<keyword evidence="7" id="KW-0472">Membrane</keyword>
<dbReference type="GO" id="GO:0046872">
    <property type="term" value="F:metal ion binding"/>
    <property type="evidence" value="ECO:0007669"/>
    <property type="project" value="UniProtKB-KW"/>
</dbReference>
<proteinExistence type="predicted"/>
<dbReference type="AlphaFoldDB" id="A0A7S2D072"/>
<dbReference type="PANTHER" id="PTHR10978">
    <property type="entry name" value="SUCCINATE DEHYDROGENASE CYTOCHROME B560 SUBUNIT"/>
    <property type="match status" value="1"/>
</dbReference>
<evidence type="ECO:0000256" key="5">
    <source>
        <dbReference type="ARBA" id="ARBA00022989"/>
    </source>
</evidence>
<accession>A0A7S2D072</accession>
<dbReference type="EMBL" id="HBGT01028199">
    <property type="protein sequence ID" value="CAD9440665.1"/>
    <property type="molecule type" value="Transcribed_RNA"/>
</dbReference>
<reference evidence="8" key="1">
    <citation type="submission" date="2021-01" db="EMBL/GenBank/DDBJ databases">
        <authorList>
            <person name="Corre E."/>
            <person name="Pelletier E."/>
            <person name="Niang G."/>
            <person name="Scheremetjew M."/>
            <person name="Finn R."/>
            <person name="Kale V."/>
            <person name="Holt S."/>
            <person name="Cochrane G."/>
            <person name="Meng A."/>
            <person name="Brown T."/>
            <person name="Cohen L."/>
        </authorList>
    </citation>
    <scope>NUCLEOTIDE SEQUENCE</scope>
    <source>
        <strain evidence="8">RCC1693</strain>
    </source>
</reference>